<evidence type="ECO:0000313" key="2">
    <source>
        <dbReference type="Proteomes" id="UP000007174"/>
    </source>
</evidence>
<evidence type="ECO:0000313" key="1">
    <source>
        <dbReference type="EMBL" id="CCF41027.1"/>
    </source>
</evidence>
<dbReference type="AlphaFoldDB" id="H1VLC4"/>
<proteinExistence type="predicted"/>
<sequence length="88" mass="9728">MLIARRLCLRRRRVELILQPIHGLVSRADRLLQRLPLTQTGAPAQTRGPAPREARRLASVLLFELFPDDRVLAIAVAVDIAARGGRGA</sequence>
<protein>
    <submittedName>
        <fullName evidence="1">Uncharacterized protein</fullName>
    </submittedName>
</protein>
<reference evidence="2" key="1">
    <citation type="journal article" date="2012" name="Nat. Genet.">
        <title>Lifestyle transitions in plant pathogenic Colletotrichum fungi deciphered by genome and transcriptome analyses.</title>
        <authorList>
            <person name="O'Connell R.J."/>
            <person name="Thon M.R."/>
            <person name="Hacquard S."/>
            <person name="Amyotte S.G."/>
            <person name="Kleemann J."/>
            <person name="Torres M.F."/>
            <person name="Damm U."/>
            <person name="Buiate E.A."/>
            <person name="Epstein L."/>
            <person name="Alkan N."/>
            <person name="Altmueller J."/>
            <person name="Alvarado-Balderrama L."/>
            <person name="Bauser C.A."/>
            <person name="Becker C."/>
            <person name="Birren B.W."/>
            <person name="Chen Z."/>
            <person name="Choi J."/>
            <person name="Crouch J.A."/>
            <person name="Duvick J.P."/>
            <person name="Farman M.A."/>
            <person name="Gan P."/>
            <person name="Heiman D."/>
            <person name="Henrissat B."/>
            <person name="Howard R.J."/>
            <person name="Kabbage M."/>
            <person name="Koch C."/>
            <person name="Kracher B."/>
            <person name="Kubo Y."/>
            <person name="Law A.D."/>
            <person name="Lebrun M.-H."/>
            <person name="Lee Y.-H."/>
            <person name="Miyara I."/>
            <person name="Moore N."/>
            <person name="Neumann U."/>
            <person name="Nordstroem K."/>
            <person name="Panaccione D.G."/>
            <person name="Panstruga R."/>
            <person name="Place M."/>
            <person name="Proctor R.H."/>
            <person name="Prusky D."/>
            <person name="Rech G."/>
            <person name="Reinhardt R."/>
            <person name="Rollins J.A."/>
            <person name="Rounsley S."/>
            <person name="Schardl C.L."/>
            <person name="Schwartz D.C."/>
            <person name="Shenoy N."/>
            <person name="Shirasu K."/>
            <person name="Sikhakolli U.R."/>
            <person name="Stueber K."/>
            <person name="Sukno S.A."/>
            <person name="Sweigard J.A."/>
            <person name="Takano Y."/>
            <person name="Takahara H."/>
            <person name="Trail F."/>
            <person name="van der Does H.C."/>
            <person name="Voll L.M."/>
            <person name="Will I."/>
            <person name="Young S."/>
            <person name="Zeng Q."/>
            <person name="Zhang J."/>
            <person name="Zhou S."/>
            <person name="Dickman M.B."/>
            <person name="Schulze-Lefert P."/>
            <person name="Ver Loren van Themaat E."/>
            <person name="Ma L.-J."/>
            <person name="Vaillancourt L.J."/>
        </authorList>
    </citation>
    <scope>NUCLEOTIDE SEQUENCE [LARGE SCALE GENOMIC DNA]</scope>
    <source>
        <strain evidence="2">IMI 349063</strain>
    </source>
</reference>
<accession>H1VLC4</accession>
<gene>
    <name evidence="1" type="ORF">CH063_11432</name>
</gene>
<organism evidence="1 2">
    <name type="scientific">Colletotrichum higginsianum (strain IMI 349063)</name>
    <name type="common">Crucifer anthracnose fungus</name>
    <dbReference type="NCBI Taxonomy" id="759273"/>
    <lineage>
        <taxon>Eukaryota</taxon>
        <taxon>Fungi</taxon>
        <taxon>Dikarya</taxon>
        <taxon>Ascomycota</taxon>
        <taxon>Pezizomycotina</taxon>
        <taxon>Sordariomycetes</taxon>
        <taxon>Hypocreomycetidae</taxon>
        <taxon>Glomerellales</taxon>
        <taxon>Glomerellaceae</taxon>
        <taxon>Colletotrichum</taxon>
        <taxon>Colletotrichum destructivum species complex</taxon>
    </lineage>
</organism>
<name>H1VLC4_COLHI</name>
<dbReference type="HOGENOM" id="CLU_2468957_0_0_1"/>
<dbReference type="EMBL" id="CACQ02004448">
    <property type="protein sequence ID" value="CCF41027.1"/>
    <property type="molecule type" value="Genomic_DNA"/>
</dbReference>
<dbReference type="Proteomes" id="UP000007174">
    <property type="component" value="Unassembled WGS sequence"/>
</dbReference>